<dbReference type="EMBL" id="GBXM01003067">
    <property type="protein sequence ID" value="JAI05511.1"/>
    <property type="molecule type" value="Transcribed_RNA"/>
</dbReference>
<accession>A0A0E9XUG6</accession>
<organism evidence="1">
    <name type="scientific">Anguilla anguilla</name>
    <name type="common">European freshwater eel</name>
    <name type="synonym">Muraena anguilla</name>
    <dbReference type="NCBI Taxonomy" id="7936"/>
    <lineage>
        <taxon>Eukaryota</taxon>
        <taxon>Metazoa</taxon>
        <taxon>Chordata</taxon>
        <taxon>Craniata</taxon>
        <taxon>Vertebrata</taxon>
        <taxon>Euteleostomi</taxon>
        <taxon>Actinopterygii</taxon>
        <taxon>Neopterygii</taxon>
        <taxon>Teleostei</taxon>
        <taxon>Anguilliformes</taxon>
        <taxon>Anguillidae</taxon>
        <taxon>Anguilla</taxon>
    </lineage>
</organism>
<sequence length="14" mass="1480">MAITVSCVVVSQKD</sequence>
<name>A0A0E9XUG6_ANGAN</name>
<protein>
    <submittedName>
        <fullName evidence="1">Uncharacterized protein</fullName>
    </submittedName>
</protein>
<reference evidence="1" key="2">
    <citation type="journal article" date="2015" name="Fish Shellfish Immunol.">
        <title>Early steps in the European eel (Anguilla anguilla)-Vibrio vulnificus interaction in the gills: Role of the RtxA13 toxin.</title>
        <authorList>
            <person name="Callol A."/>
            <person name="Pajuelo D."/>
            <person name="Ebbesson L."/>
            <person name="Teles M."/>
            <person name="MacKenzie S."/>
            <person name="Amaro C."/>
        </authorList>
    </citation>
    <scope>NUCLEOTIDE SEQUENCE</scope>
</reference>
<evidence type="ECO:0000313" key="1">
    <source>
        <dbReference type="EMBL" id="JAI05511.1"/>
    </source>
</evidence>
<proteinExistence type="predicted"/>
<reference evidence="1" key="1">
    <citation type="submission" date="2014-11" db="EMBL/GenBank/DDBJ databases">
        <authorList>
            <person name="Amaro Gonzalez C."/>
        </authorList>
    </citation>
    <scope>NUCLEOTIDE SEQUENCE</scope>
</reference>